<evidence type="ECO:0000259" key="3">
    <source>
        <dbReference type="Pfam" id="PF12172"/>
    </source>
</evidence>
<dbReference type="GO" id="GO:0016746">
    <property type="term" value="F:acyltransferase activity"/>
    <property type="evidence" value="ECO:0007669"/>
    <property type="project" value="UniProtKB-KW"/>
</dbReference>
<feature type="domain" description="ChsH2 rubredoxin-like zinc ribbon" evidence="3">
    <location>
        <begin position="342"/>
        <end position="370"/>
    </location>
</feature>
<feature type="domain" description="Beta-ketoacyl-[acyl-carrier-protein] synthase III C-terminal" evidence="2">
    <location>
        <begin position="191"/>
        <end position="270"/>
    </location>
</feature>
<evidence type="ECO:0008006" key="6">
    <source>
        <dbReference type="Google" id="ProtNLM"/>
    </source>
</evidence>
<sequence>MAVALDWLDPNLAAQGKGERAMANWDEDSLTMAVEAARDLLTARALCPDRLVFASTTLPFQDRSNAGLITDALGLGETTRPADATGSLRAATSALLAALEQSGTTLLTAGDRRLARPGSVQDFTYGHGAAAVTVGSGPGVIAEFLGGHSLFRDLVDHYRAEGEIADYVLEERWARDEGYLKIVPAVVQGALAKAGIGADQVDHFILPGTQAKIQVTLAAKLGLRPDSVVDPLAATVGDTGAAHPLLMLADILGRTAPGRIVLLVGYGQGADAILLRTTPALADFIPATGVAGWLARRQSEDRYLKHLSFSGMVDIHFGMRAEHDKRTAHTVAYRKRDMVNGLTGGRCGSCGCVQFPRTRACVNPACGAFNTQTPVRLADEPAAVKTFTEDWLGFTPCPPLAYGNVQFANGANVMMEFTDIQAGQLSVGLPVRLVFRLKDDDEKRGFRRYFWKATPAVATTV</sequence>
<dbReference type="InterPro" id="IPR022002">
    <property type="entry name" value="ChsH2_Znr"/>
</dbReference>
<reference evidence="4 5" key="1">
    <citation type="submission" date="2017-07" db="EMBL/GenBank/DDBJ databases">
        <title>Niveispirillum cyanobacteriorum sp. nov., isolated from cyanobacterial aggregates in a eutrophic lake.</title>
        <authorList>
            <person name="Cai H."/>
        </authorList>
    </citation>
    <scope>NUCLEOTIDE SEQUENCE [LARGE SCALE GENOMIC DNA]</scope>
    <source>
        <strain evidence="5">TH1-14</strain>
    </source>
</reference>
<evidence type="ECO:0000313" key="4">
    <source>
        <dbReference type="EMBL" id="OYQ36277.1"/>
    </source>
</evidence>
<dbReference type="Proteomes" id="UP000216998">
    <property type="component" value="Unassembled WGS sequence"/>
</dbReference>
<evidence type="ECO:0000256" key="1">
    <source>
        <dbReference type="ARBA" id="ARBA00022679"/>
    </source>
</evidence>
<dbReference type="Gene3D" id="3.40.47.10">
    <property type="match status" value="2"/>
</dbReference>
<dbReference type="OrthoDB" id="8771453at2"/>
<dbReference type="SUPFAM" id="SSF50249">
    <property type="entry name" value="Nucleic acid-binding proteins"/>
    <property type="match status" value="1"/>
</dbReference>
<dbReference type="InterPro" id="IPR012340">
    <property type="entry name" value="NA-bd_OB-fold"/>
</dbReference>
<dbReference type="SUPFAM" id="SSF53901">
    <property type="entry name" value="Thiolase-like"/>
    <property type="match status" value="2"/>
</dbReference>
<dbReference type="Pfam" id="PF08541">
    <property type="entry name" value="ACP_syn_III_C"/>
    <property type="match status" value="1"/>
</dbReference>
<name>A0A255Z447_9PROT</name>
<dbReference type="Pfam" id="PF12172">
    <property type="entry name" value="zf-ChsH2"/>
    <property type="match status" value="1"/>
</dbReference>
<organism evidence="4 5">
    <name type="scientific">Niveispirillum lacus</name>
    <dbReference type="NCBI Taxonomy" id="1981099"/>
    <lineage>
        <taxon>Bacteria</taxon>
        <taxon>Pseudomonadati</taxon>
        <taxon>Pseudomonadota</taxon>
        <taxon>Alphaproteobacteria</taxon>
        <taxon>Rhodospirillales</taxon>
        <taxon>Azospirillaceae</taxon>
        <taxon>Niveispirillum</taxon>
    </lineage>
</organism>
<comment type="caution">
    <text evidence="4">The sequence shown here is derived from an EMBL/GenBank/DDBJ whole genome shotgun (WGS) entry which is preliminary data.</text>
</comment>
<dbReference type="InterPro" id="IPR016039">
    <property type="entry name" value="Thiolase-like"/>
</dbReference>
<dbReference type="InterPro" id="IPR013747">
    <property type="entry name" value="ACP_syn_III_C"/>
</dbReference>
<dbReference type="AlphaFoldDB" id="A0A255Z447"/>
<proteinExistence type="predicted"/>
<protein>
    <recommendedName>
        <fullName evidence="6">3-hydroxy-3-methylglutaryl CoA synthase</fullName>
    </recommendedName>
</protein>
<evidence type="ECO:0000313" key="5">
    <source>
        <dbReference type="Proteomes" id="UP000216998"/>
    </source>
</evidence>
<keyword evidence="1" id="KW-0808">Transferase</keyword>
<evidence type="ECO:0000259" key="2">
    <source>
        <dbReference type="Pfam" id="PF08541"/>
    </source>
</evidence>
<dbReference type="EMBL" id="NOXU01000023">
    <property type="protein sequence ID" value="OYQ36277.1"/>
    <property type="molecule type" value="Genomic_DNA"/>
</dbReference>
<gene>
    <name evidence="4" type="ORF">CHU95_04995</name>
</gene>
<accession>A0A255Z447</accession>
<keyword evidence="5" id="KW-1185">Reference proteome</keyword>